<dbReference type="RefSeq" id="WP_184218404.1">
    <property type="nucleotide sequence ID" value="NZ_JACIIU010000001.1"/>
</dbReference>
<comment type="similarity">
    <text evidence="5 12">In the C-terminal section; belongs to the HTP reductase family.</text>
</comment>
<dbReference type="InterPro" id="IPR002734">
    <property type="entry name" value="RibDG_C"/>
</dbReference>
<feature type="binding site" evidence="14">
    <location>
        <position position="171"/>
    </location>
    <ligand>
        <name>NADP(+)</name>
        <dbReference type="ChEBI" id="CHEBI:58349"/>
    </ligand>
</feature>
<feature type="binding site" evidence="14">
    <location>
        <position position="221"/>
    </location>
    <ligand>
        <name>NADP(+)</name>
        <dbReference type="ChEBI" id="CHEBI:58349"/>
    </ligand>
</feature>
<evidence type="ECO:0000256" key="12">
    <source>
        <dbReference type="PIRNR" id="PIRNR006769"/>
    </source>
</evidence>
<feature type="binding site" evidence="15">
    <location>
        <position position="101"/>
    </location>
    <ligand>
        <name>Zn(2+)</name>
        <dbReference type="ChEBI" id="CHEBI:29105"/>
        <note>catalytic</note>
    </ligand>
</feature>
<dbReference type="NCBIfam" id="TIGR00326">
    <property type="entry name" value="eubact_ribD"/>
    <property type="match status" value="1"/>
</dbReference>
<evidence type="ECO:0000256" key="9">
    <source>
        <dbReference type="ARBA" id="ARBA00022857"/>
    </source>
</evidence>
<dbReference type="CDD" id="cd01284">
    <property type="entry name" value="Riboflavin_deaminase-reductase"/>
    <property type="match status" value="1"/>
</dbReference>
<dbReference type="GO" id="GO:0009231">
    <property type="term" value="P:riboflavin biosynthetic process"/>
    <property type="evidence" value="ECO:0007669"/>
    <property type="project" value="UniProtKB-UniPathway"/>
</dbReference>
<dbReference type="EC" id="1.1.1.193" evidence="12"/>
<dbReference type="GO" id="GO:0008835">
    <property type="term" value="F:diaminohydroxyphosphoribosylaminopyrimidine deaminase activity"/>
    <property type="evidence" value="ECO:0007669"/>
    <property type="project" value="UniProtKB-EC"/>
</dbReference>
<feature type="binding site" evidence="14">
    <location>
        <position position="213"/>
    </location>
    <ligand>
        <name>NADP(+)</name>
        <dbReference type="ChEBI" id="CHEBI:58349"/>
    </ligand>
</feature>
<dbReference type="Gene3D" id="3.40.430.10">
    <property type="entry name" value="Dihydrofolate Reductase, subunit A"/>
    <property type="match status" value="1"/>
</dbReference>
<comment type="function">
    <text evidence="1 12">Converts 2,5-diamino-6-(ribosylamino)-4(3h)-pyrimidinone 5'-phosphate into 5-amino-6-(ribosylamino)-2,4(1h,3h)-pyrimidinedione 5'-phosphate.</text>
</comment>
<feature type="active site" description="Proton donor" evidence="13">
    <location>
        <position position="69"/>
    </location>
</feature>
<accession>A0A841LQT7</accession>
<evidence type="ECO:0000256" key="6">
    <source>
        <dbReference type="ARBA" id="ARBA00022619"/>
    </source>
</evidence>
<dbReference type="InterPro" id="IPR004794">
    <property type="entry name" value="Eubact_RibD"/>
</dbReference>
<dbReference type="GO" id="GO:0008270">
    <property type="term" value="F:zinc ion binding"/>
    <property type="evidence" value="ECO:0007669"/>
    <property type="project" value="InterPro"/>
</dbReference>
<feature type="domain" description="CMP/dCMP-type deaminase" evidence="16">
    <location>
        <begin position="14"/>
        <end position="139"/>
    </location>
</feature>
<feature type="binding site" evidence="14">
    <location>
        <begin position="314"/>
        <end position="320"/>
    </location>
    <ligand>
        <name>NADP(+)</name>
        <dbReference type="ChEBI" id="CHEBI:58349"/>
    </ligand>
</feature>
<evidence type="ECO:0000256" key="2">
    <source>
        <dbReference type="ARBA" id="ARBA00004882"/>
    </source>
</evidence>
<keyword evidence="6 12" id="KW-0686">Riboflavin biosynthesis</keyword>
<evidence type="ECO:0000256" key="15">
    <source>
        <dbReference type="PIRSR" id="PIRSR006769-3"/>
    </source>
</evidence>
<evidence type="ECO:0000256" key="13">
    <source>
        <dbReference type="PIRSR" id="PIRSR006769-1"/>
    </source>
</evidence>
<dbReference type="InterPro" id="IPR016192">
    <property type="entry name" value="APOBEC/CMP_deaminase_Zn-bd"/>
</dbReference>
<feature type="binding site" evidence="15">
    <location>
        <position position="67"/>
    </location>
    <ligand>
        <name>Zn(2+)</name>
        <dbReference type="ChEBI" id="CHEBI:29105"/>
        <note>catalytic</note>
    </ligand>
</feature>
<dbReference type="PROSITE" id="PS51747">
    <property type="entry name" value="CYT_DCMP_DEAMINASES_2"/>
    <property type="match status" value="1"/>
</dbReference>
<keyword evidence="7 12" id="KW-0479">Metal-binding</keyword>
<keyword evidence="18" id="KW-1185">Reference proteome</keyword>
<comment type="caution">
    <text evidence="17">The sequence shown here is derived from an EMBL/GenBank/DDBJ whole genome shotgun (WGS) entry which is preliminary data.</text>
</comment>
<proteinExistence type="inferred from homology"/>
<comment type="catalytic activity">
    <reaction evidence="12">
        <text>5-amino-6-(5-phospho-D-ribitylamino)uracil + NADP(+) = 5-amino-6-(5-phospho-D-ribosylamino)uracil + NADPH + H(+)</text>
        <dbReference type="Rhea" id="RHEA:17845"/>
        <dbReference type="ChEBI" id="CHEBI:15378"/>
        <dbReference type="ChEBI" id="CHEBI:57783"/>
        <dbReference type="ChEBI" id="CHEBI:58349"/>
        <dbReference type="ChEBI" id="CHEBI:58421"/>
        <dbReference type="ChEBI" id="CHEBI:58453"/>
        <dbReference type="EC" id="1.1.1.193"/>
    </reaction>
</comment>
<dbReference type="GO" id="GO:0008703">
    <property type="term" value="F:5-amino-6-(5-phosphoribosylamino)uracil reductase activity"/>
    <property type="evidence" value="ECO:0007669"/>
    <property type="project" value="UniProtKB-EC"/>
</dbReference>
<feature type="binding site" evidence="14">
    <location>
        <position position="217"/>
    </location>
    <ligand>
        <name>NADP(+)</name>
        <dbReference type="ChEBI" id="CHEBI:58349"/>
    </ligand>
</feature>
<dbReference type="Pfam" id="PF01872">
    <property type="entry name" value="RibD_C"/>
    <property type="match status" value="1"/>
</dbReference>
<keyword evidence="12 17" id="KW-0378">Hydrolase</keyword>
<evidence type="ECO:0000256" key="7">
    <source>
        <dbReference type="ARBA" id="ARBA00022723"/>
    </source>
</evidence>
<evidence type="ECO:0000256" key="5">
    <source>
        <dbReference type="ARBA" id="ARBA00007417"/>
    </source>
</evidence>
<sequence>MPDREGLHQDEITAQDLRFMAAAIRYSRRNLGLTSTNPSVGTLIVKDNGFGPVIIGRGVTALGGRPHAEREALAQAGENARGATAYVTLEPCAHHGKTPPCAEALISAGIARVVAAANDPDDRVSGKGYAMLRAAGIEVHENVLGHIAANQLAGYLVRSFKKRPEVTVKLALSEDCFIGIRGSGQVAITGSVARSQSHLMRAESDAILIGIATALEDDPELTCRLDGMAHRSPIRIVLDSALRLPLGSKLVQTAGHVPLWIACGVDVPLERRIQYQNAGCHIIATDTSDGQIALPELLNDLAELGVSTLLVEGGAAIAASFLREGLADRLTLFQAPVKIGADGISVEGLQHYIDTEFTQIRSADFGADHYSEYVRKS</sequence>
<dbReference type="InterPro" id="IPR016193">
    <property type="entry name" value="Cytidine_deaminase-like"/>
</dbReference>
<dbReference type="Pfam" id="PF00383">
    <property type="entry name" value="dCMP_cyt_deam_1"/>
    <property type="match status" value="1"/>
</dbReference>
<comment type="pathway">
    <text evidence="3 12">Cofactor biosynthesis; riboflavin biosynthesis; 5-amino-6-(D-ribitylamino)uracil from GTP: step 3/4.</text>
</comment>
<evidence type="ECO:0000256" key="4">
    <source>
        <dbReference type="ARBA" id="ARBA00005259"/>
    </source>
</evidence>
<dbReference type="PANTHER" id="PTHR38011">
    <property type="entry name" value="DIHYDROFOLATE REDUCTASE FAMILY PROTEIN (AFU_ORTHOLOGUE AFUA_8G06820)"/>
    <property type="match status" value="1"/>
</dbReference>
<keyword evidence="11" id="KW-0511">Multifunctional enzyme</keyword>
<evidence type="ECO:0000256" key="3">
    <source>
        <dbReference type="ARBA" id="ARBA00004910"/>
    </source>
</evidence>
<comment type="pathway">
    <text evidence="2 12">Cofactor biosynthesis; riboflavin biosynthesis; 5-amino-6-(D-ribitylamino)uracil from GTP: step 2/4.</text>
</comment>
<dbReference type="EC" id="3.5.4.26" evidence="12"/>
<evidence type="ECO:0000256" key="1">
    <source>
        <dbReference type="ARBA" id="ARBA00002151"/>
    </source>
</evidence>
<dbReference type="PANTHER" id="PTHR38011:SF7">
    <property type="entry name" value="2,5-DIAMINO-6-RIBOSYLAMINO-4(3H)-PYRIMIDINONE 5'-PHOSPHATE REDUCTASE"/>
    <property type="match status" value="1"/>
</dbReference>
<dbReference type="Proteomes" id="UP000555393">
    <property type="component" value="Unassembled WGS sequence"/>
</dbReference>
<feature type="binding site" evidence="14">
    <location>
        <position position="240"/>
    </location>
    <ligand>
        <name>NADP(+)</name>
        <dbReference type="ChEBI" id="CHEBI:58349"/>
    </ligand>
</feature>
<dbReference type="PIRSF" id="PIRSF006769">
    <property type="entry name" value="RibD"/>
    <property type="match status" value="1"/>
</dbReference>
<dbReference type="AlphaFoldDB" id="A0A841LQT7"/>
<organism evidence="17 18">
    <name type="scientific">Paenochrobactrum gallinarii</name>
    <dbReference type="NCBI Taxonomy" id="643673"/>
    <lineage>
        <taxon>Bacteria</taxon>
        <taxon>Pseudomonadati</taxon>
        <taxon>Pseudomonadota</taxon>
        <taxon>Alphaproteobacteria</taxon>
        <taxon>Hyphomicrobiales</taxon>
        <taxon>Brucellaceae</taxon>
        <taxon>Paenochrobactrum</taxon>
    </lineage>
</organism>
<dbReference type="SUPFAM" id="SSF53597">
    <property type="entry name" value="Dihydrofolate reductase-like"/>
    <property type="match status" value="1"/>
</dbReference>
<comment type="cofactor">
    <cofactor evidence="12 15">
        <name>Zn(2+)</name>
        <dbReference type="ChEBI" id="CHEBI:29105"/>
    </cofactor>
    <text evidence="12 15">Binds 1 zinc ion.</text>
</comment>
<feature type="binding site" evidence="14">
    <location>
        <position position="224"/>
    </location>
    <ligand>
        <name>substrate</name>
    </ligand>
</feature>
<evidence type="ECO:0000313" key="17">
    <source>
        <dbReference type="EMBL" id="MBB6259576.1"/>
    </source>
</evidence>
<evidence type="ECO:0000256" key="14">
    <source>
        <dbReference type="PIRSR" id="PIRSR006769-2"/>
    </source>
</evidence>
<feature type="binding site" evidence="14">
    <location>
        <position position="312"/>
    </location>
    <ligand>
        <name>substrate</name>
    </ligand>
</feature>
<dbReference type="Gene3D" id="3.40.140.10">
    <property type="entry name" value="Cytidine Deaminase, domain 2"/>
    <property type="match status" value="1"/>
</dbReference>
<keyword evidence="8 12" id="KW-0862">Zinc</keyword>
<evidence type="ECO:0000256" key="8">
    <source>
        <dbReference type="ARBA" id="ARBA00022833"/>
    </source>
</evidence>
<dbReference type="InterPro" id="IPR050765">
    <property type="entry name" value="Riboflavin_Biosynth_HTPR"/>
</dbReference>
<dbReference type="InterPro" id="IPR024072">
    <property type="entry name" value="DHFR-like_dom_sf"/>
</dbReference>
<evidence type="ECO:0000259" key="16">
    <source>
        <dbReference type="PROSITE" id="PS51747"/>
    </source>
</evidence>
<evidence type="ECO:0000313" key="18">
    <source>
        <dbReference type="Proteomes" id="UP000555393"/>
    </source>
</evidence>
<dbReference type="InterPro" id="IPR002125">
    <property type="entry name" value="CMP_dCMP_dom"/>
</dbReference>
<gene>
    <name evidence="17" type="ORF">FHS77_000084</name>
</gene>
<feature type="binding site" evidence="14">
    <location>
        <position position="201"/>
    </location>
    <ligand>
        <name>substrate</name>
    </ligand>
</feature>
<evidence type="ECO:0000256" key="10">
    <source>
        <dbReference type="ARBA" id="ARBA00023002"/>
    </source>
</evidence>
<name>A0A841LQT7_9HYPH</name>
<comment type="catalytic activity">
    <reaction evidence="12">
        <text>2,5-diamino-6-hydroxy-4-(5-phosphoribosylamino)-pyrimidine + H2O + H(+) = 5-amino-6-(5-phospho-D-ribosylamino)uracil + NH4(+)</text>
        <dbReference type="Rhea" id="RHEA:21868"/>
        <dbReference type="ChEBI" id="CHEBI:15377"/>
        <dbReference type="ChEBI" id="CHEBI:15378"/>
        <dbReference type="ChEBI" id="CHEBI:28938"/>
        <dbReference type="ChEBI" id="CHEBI:58453"/>
        <dbReference type="ChEBI" id="CHEBI:58614"/>
        <dbReference type="EC" id="3.5.4.26"/>
    </reaction>
</comment>
<keyword evidence="10 12" id="KW-0560">Oxidoreductase</keyword>
<comment type="similarity">
    <text evidence="4 12">In the N-terminal section; belongs to the cytidine and deoxycytidylate deaminase family.</text>
</comment>
<evidence type="ECO:0000256" key="11">
    <source>
        <dbReference type="ARBA" id="ARBA00023268"/>
    </source>
</evidence>
<dbReference type="UniPathway" id="UPA00275">
    <property type="reaction ID" value="UER00401"/>
</dbReference>
<dbReference type="EMBL" id="JACIIU010000001">
    <property type="protein sequence ID" value="MBB6259576.1"/>
    <property type="molecule type" value="Genomic_DNA"/>
</dbReference>
<feature type="binding site" evidence="15">
    <location>
        <position position="92"/>
    </location>
    <ligand>
        <name>Zn(2+)</name>
        <dbReference type="ChEBI" id="CHEBI:29105"/>
        <note>catalytic</note>
    </ligand>
</feature>
<reference evidence="17 18" key="1">
    <citation type="submission" date="2020-08" db="EMBL/GenBank/DDBJ databases">
        <title>Genomic Encyclopedia of Type Strains, Phase IV (KMG-IV): sequencing the most valuable type-strain genomes for metagenomic binning, comparative biology and taxonomic classification.</title>
        <authorList>
            <person name="Goeker M."/>
        </authorList>
    </citation>
    <scope>NUCLEOTIDE SEQUENCE [LARGE SCALE GENOMIC DNA]</scope>
    <source>
        <strain evidence="17 18">DSM 22336</strain>
    </source>
</reference>
<protein>
    <recommendedName>
        <fullName evidence="12">Riboflavin biosynthesis protein RibD</fullName>
    </recommendedName>
    <domain>
        <recommendedName>
            <fullName evidence="12">Diaminohydroxyphosphoribosylaminopyrimidine deaminase</fullName>
            <shortName evidence="12">DRAP deaminase</shortName>
            <ecNumber evidence="12">3.5.4.26</ecNumber>
        </recommendedName>
        <alternativeName>
            <fullName evidence="12">Riboflavin-specific deaminase</fullName>
        </alternativeName>
    </domain>
    <domain>
        <recommendedName>
            <fullName evidence="12">5-amino-6-(5-phosphoribosylamino)uracil reductase</fullName>
            <ecNumber evidence="12">1.1.1.193</ecNumber>
        </recommendedName>
        <alternativeName>
            <fullName evidence="12">HTP reductase</fullName>
        </alternativeName>
    </domain>
</protein>
<dbReference type="SUPFAM" id="SSF53927">
    <property type="entry name" value="Cytidine deaminase-like"/>
    <property type="match status" value="1"/>
</dbReference>
<dbReference type="PROSITE" id="PS00903">
    <property type="entry name" value="CYT_DCMP_DEAMINASES_1"/>
    <property type="match status" value="1"/>
</dbReference>
<keyword evidence="9 12" id="KW-0521">NADP</keyword>